<evidence type="ECO:0000313" key="11">
    <source>
        <dbReference type="Proteomes" id="UP000736164"/>
    </source>
</evidence>
<keyword evidence="4 7" id="KW-1133">Transmembrane helix</keyword>
<protein>
    <submittedName>
        <fullName evidence="10">T106B protein</fullName>
    </submittedName>
</protein>
<feature type="transmembrane region" description="Helical" evidence="7">
    <location>
        <begin position="85"/>
        <end position="106"/>
    </location>
</feature>
<dbReference type="GO" id="GO:0012505">
    <property type="term" value="C:endomembrane system"/>
    <property type="evidence" value="ECO:0007669"/>
    <property type="project" value="UniProtKB-SubCell"/>
</dbReference>
<comment type="caution">
    <text evidence="10">The sequence shown here is derived from an EMBL/GenBank/DDBJ whole genome shotgun (WGS) entry which is preliminary data.</text>
</comment>
<evidence type="ECO:0000256" key="7">
    <source>
        <dbReference type="SAM" id="Phobius"/>
    </source>
</evidence>
<name>A0A8J7THT6_ATRSP</name>
<sequence length="256" mass="28652">MGVSLGSRNASREEKESVISQRRGCSREDYRSINRSPLEDGDLIEETLDCPTCQGTGRIPRGQENQLVALIPYSDQRLKPTHTKLYVTMSVLLCMLTCSLALFFLFPRSIFLSPVKIQSVYVKFSPSSVNMSVTNVLNITNDNYYGISSTYVDIQALLFEKVVGRVQVIKKTQVRPRSVSEFTYTINAIISDEGLLNYCMSPKFNIHTLFLHMQLTMNASYLAHSEQLFLDTFEYVDCGTNTTTPHVLGSSGAGSL</sequence>
<evidence type="ECO:0000256" key="1">
    <source>
        <dbReference type="ARBA" id="ARBA00004308"/>
    </source>
</evidence>
<evidence type="ECO:0000256" key="2">
    <source>
        <dbReference type="ARBA" id="ARBA00008111"/>
    </source>
</evidence>
<dbReference type="InterPro" id="IPR048511">
    <property type="entry name" value="TMEM106_N"/>
</dbReference>
<gene>
    <name evidence="10" type="primary">Tmem106b_1</name>
    <name evidence="10" type="ORF">GTO95_0001400</name>
</gene>
<dbReference type="PANTHER" id="PTHR28556">
    <property type="entry name" value="TRANSMEMBRANE PROTEIN 106B"/>
    <property type="match status" value="1"/>
</dbReference>
<feature type="domain" description="Transmembrane protein 106 N-terminal" evidence="9">
    <location>
        <begin position="46"/>
        <end position="84"/>
    </location>
</feature>
<comment type="similarity">
    <text evidence="2">Belongs to the TMEM106 family.</text>
</comment>
<reference evidence="10" key="1">
    <citation type="journal article" date="2021" name="Cell">
        <title>Tracing the genetic footprints of vertebrate landing in non-teleost ray-finned fishes.</title>
        <authorList>
            <person name="Bi X."/>
            <person name="Wang K."/>
            <person name="Yang L."/>
            <person name="Pan H."/>
            <person name="Jiang H."/>
            <person name="Wei Q."/>
            <person name="Fang M."/>
            <person name="Yu H."/>
            <person name="Zhu C."/>
            <person name="Cai Y."/>
            <person name="He Y."/>
            <person name="Gan X."/>
            <person name="Zeng H."/>
            <person name="Yu D."/>
            <person name="Zhu Y."/>
            <person name="Jiang H."/>
            <person name="Qiu Q."/>
            <person name="Yang H."/>
            <person name="Zhang Y.E."/>
            <person name="Wang W."/>
            <person name="Zhu M."/>
            <person name="He S."/>
            <person name="Zhang G."/>
        </authorList>
    </citation>
    <scope>NUCLEOTIDE SEQUENCE</scope>
    <source>
        <strain evidence="10">Allg_001</strain>
    </source>
</reference>
<dbReference type="Pfam" id="PF21002">
    <property type="entry name" value="TMEM106_N"/>
    <property type="match status" value="1"/>
</dbReference>
<dbReference type="InterPro" id="IPR009790">
    <property type="entry name" value="TMEM106"/>
</dbReference>
<dbReference type="EMBL" id="JAAWVO010065587">
    <property type="protein sequence ID" value="MBN3323501.1"/>
    <property type="molecule type" value="Genomic_DNA"/>
</dbReference>
<feature type="non-terminal residue" evidence="10">
    <location>
        <position position="1"/>
    </location>
</feature>
<evidence type="ECO:0000256" key="4">
    <source>
        <dbReference type="ARBA" id="ARBA00022989"/>
    </source>
</evidence>
<evidence type="ECO:0000256" key="3">
    <source>
        <dbReference type="ARBA" id="ARBA00022692"/>
    </source>
</evidence>
<accession>A0A8J7THT6</accession>
<proteinExistence type="inferred from homology"/>
<keyword evidence="5 7" id="KW-0472">Membrane</keyword>
<keyword evidence="11" id="KW-1185">Reference proteome</keyword>
<evidence type="ECO:0000259" key="8">
    <source>
        <dbReference type="Pfam" id="PF07092"/>
    </source>
</evidence>
<dbReference type="InterPro" id="IPR048509">
    <property type="entry name" value="TMEM106_C"/>
</dbReference>
<organism evidence="10 11">
    <name type="scientific">Atractosteus spatula</name>
    <name type="common">Alligator gar</name>
    <name type="synonym">Lepisosteus spatula</name>
    <dbReference type="NCBI Taxonomy" id="7917"/>
    <lineage>
        <taxon>Eukaryota</taxon>
        <taxon>Metazoa</taxon>
        <taxon>Chordata</taxon>
        <taxon>Craniata</taxon>
        <taxon>Vertebrata</taxon>
        <taxon>Euteleostomi</taxon>
        <taxon>Actinopterygii</taxon>
        <taxon>Neopterygii</taxon>
        <taxon>Holostei</taxon>
        <taxon>Semionotiformes</taxon>
        <taxon>Lepisosteidae</taxon>
        <taxon>Atractosteus</taxon>
    </lineage>
</organism>
<evidence type="ECO:0000256" key="6">
    <source>
        <dbReference type="SAM" id="MobiDB-lite"/>
    </source>
</evidence>
<dbReference type="AlphaFoldDB" id="A0A8J7THT6"/>
<keyword evidence="3 7" id="KW-0812">Transmembrane</keyword>
<dbReference type="Proteomes" id="UP000736164">
    <property type="component" value="Unassembled WGS sequence"/>
</dbReference>
<feature type="region of interest" description="Disordered" evidence="6">
    <location>
        <begin position="1"/>
        <end position="33"/>
    </location>
</feature>
<dbReference type="Pfam" id="PF07092">
    <property type="entry name" value="TMEM106"/>
    <property type="match status" value="1"/>
</dbReference>
<evidence type="ECO:0000256" key="5">
    <source>
        <dbReference type="ARBA" id="ARBA00023136"/>
    </source>
</evidence>
<feature type="domain" description="Transmembrane protein 106 C-terminal" evidence="8">
    <location>
        <begin position="107"/>
        <end position="243"/>
    </location>
</feature>
<evidence type="ECO:0000313" key="10">
    <source>
        <dbReference type="EMBL" id="MBN3323501.1"/>
    </source>
</evidence>
<evidence type="ECO:0000259" key="9">
    <source>
        <dbReference type="Pfam" id="PF21002"/>
    </source>
</evidence>
<dbReference type="PANTHER" id="PTHR28556:SF6">
    <property type="entry name" value="TRANSMEMBRANE PROTEIN 106A"/>
    <property type="match status" value="1"/>
</dbReference>
<comment type="subcellular location">
    <subcellularLocation>
        <location evidence="1">Endomembrane system</location>
    </subcellularLocation>
</comment>
<feature type="non-terminal residue" evidence="10">
    <location>
        <position position="256"/>
    </location>
</feature>